<organism evidence="1 2">
    <name type="scientific">Mycena rosella</name>
    <name type="common">Pink bonnet</name>
    <name type="synonym">Agaricus rosellus</name>
    <dbReference type="NCBI Taxonomy" id="1033263"/>
    <lineage>
        <taxon>Eukaryota</taxon>
        <taxon>Fungi</taxon>
        <taxon>Dikarya</taxon>
        <taxon>Basidiomycota</taxon>
        <taxon>Agaricomycotina</taxon>
        <taxon>Agaricomycetes</taxon>
        <taxon>Agaricomycetidae</taxon>
        <taxon>Agaricales</taxon>
        <taxon>Marasmiineae</taxon>
        <taxon>Mycenaceae</taxon>
        <taxon>Mycena</taxon>
    </lineage>
</organism>
<gene>
    <name evidence="1" type="ORF">B0H17DRAFT_1074788</name>
</gene>
<protein>
    <submittedName>
        <fullName evidence="1">Uncharacterized protein</fullName>
    </submittedName>
</protein>
<dbReference type="Proteomes" id="UP001221757">
    <property type="component" value="Unassembled WGS sequence"/>
</dbReference>
<keyword evidence="2" id="KW-1185">Reference proteome</keyword>
<dbReference type="AlphaFoldDB" id="A0AAD7D7A1"/>
<feature type="non-terminal residue" evidence="1">
    <location>
        <position position="1"/>
    </location>
</feature>
<sequence length="63" mass="6871">MIYSRGLCAVDVDPKRGNSTGTPSPRHTYLCWKPTTPRLTVIPIVFAASSPRDAHIRSGSTTE</sequence>
<evidence type="ECO:0000313" key="2">
    <source>
        <dbReference type="Proteomes" id="UP001221757"/>
    </source>
</evidence>
<name>A0AAD7D7A1_MYCRO</name>
<reference evidence="1" key="1">
    <citation type="submission" date="2023-03" db="EMBL/GenBank/DDBJ databases">
        <title>Massive genome expansion in bonnet fungi (Mycena s.s.) driven by repeated elements and novel gene families across ecological guilds.</title>
        <authorList>
            <consortium name="Lawrence Berkeley National Laboratory"/>
            <person name="Harder C.B."/>
            <person name="Miyauchi S."/>
            <person name="Viragh M."/>
            <person name="Kuo A."/>
            <person name="Thoen E."/>
            <person name="Andreopoulos B."/>
            <person name="Lu D."/>
            <person name="Skrede I."/>
            <person name="Drula E."/>
            <person name="Henrissat B."/>
            <person name="Morin E."/>
            <person name="Kohler A."/>
            <person name="Barry K."/>
            <person name="LaButti K."/>
            <person name="Morin E."/>
            <person name="Salamov A."/>
            <person name="Lipzen A."/>
            <person name="Mereny Z."/>
            <person name="Hegedus B."/>
            <person name="Baldrian P."/>
            <person name="Stursova M."/>
            <person name="Weitz H."/>
            <person name="Taylor A."/>
            <person name="Grigoriev I.V."/>
            <person name="Nagy L.G."/>
            <person name="Martin F."/>
            <person name="Kauserud H."/>
        </authorList>
    </citation>
    <scope>NUCLEOTIDE SEQUENCE</scope>
    <source>
        <strain evidence="1">CBHHK067</strain>
    </source>
</reference>
<proteinExistence type="predicted"/>
<evidence type="ECO:0000313" key="1">
    <source>
        <dbReference type="EMBL" id="KAJ7682968.1"/>
    </source>
</evidence>
<dbReference type="EMBL" id="JARKIE010000112">
    <property type="protein sequence ID" value="KAJ7682968.1"/>
    <property type="molecule type" value="Genomic_DNA"/>
</dbReference>
<comment type="caution">
    <text evidence="1">The sequence shown here is derived from an EMBL/GenBank/DDBJ whole genome shotgun (WGS) entry which is preliminary data.</text>
</comment>
<accession>A0AAD7D7A1</accession>